<keyword evidence="1" id="KW-0106">Calcium</keyword>
<proteinExistence type="predicted"/>
<gene>
    <name evidence="3" type="ORF">CLF_113271</name>
</gene>
<dbReference type="InterPro" id="IPR011992">
    <property type="entry name" value="EF-hand-dom_pair"/>
</dbReference>
<dbReference type="AlphaFoldDB" id="G7YY21"/>
<accession>G7YY21</accession>
<evidence type="ECO:0000259" key="2">
    <source>
        <dbReference type="PROSITE" id="PS50222"/>
    </source>
</evidence>
<dbReference type="PROSITE" id="PS50222">
    <property type="entry name" value="EF_HAND_2"/>
    <property type="match status" value="1"/>
</dbReference>
<dbReference type="EMBL" id="DF145109">
    <property type="protein sequence ID" value="GAA57850.1"/>
    <property type="molecule type" value="Genomic_DNA"/>
</dbReference>
<organism evidence="3 4">
    <name type="scientific">Clonorchis sinensis</name>
    <name type="common">Chinese liver fluke</name>
    <dbReference type="NCBI Taxonomy" id="79923"/>
    <lineage>
        <taxon>Eukaryota</taxon>
        <taxon>Metazoa</taxon>
        <taxon>Spiralia</taxon>
        <taxon>Lophotrochozoa</taxon>
        <taxon>Platyhelminthes</taxon>
        <taxon>Trematoda</taxon>
        <taxon>Digenea</taxon>
        <taxon>Opisthorchiida</taxon>
        <taxon>Opisthorchiata</taxon>
        <taxon>Opisthorchiidae</taxon>
        <taxon>Clonorchis</taxon>
    </lineage>
</organism>
<reference evidence="3" key="1">
    <citation type="journal article" date="2011" name="Genome Biol.">
        <title>The draft genome of the carcinogenic human liver fluke Clonorchis sinensis.</title>
        <authorList>
            <person name="Wang X."/>
            <person name="Chen W."/>
            <person name="Huang Y."/>
            <person name="Sun J."/>
            <person name="Men J."/>
            <person name="Liu H."/>
            <person name="Luo F."/>
            <person name="Guo L."/>
            <person name="Lv X."/>
            <person name="Deng C."/>
            <person name="Zhou C."/>
            <person name="Fan Y."/>
            <person name="Li X."/>
            <person name="Huang L."/>
            <person name="Hu Y."/>
            <person name="Liang C."/>
            <person name="Hu X."/>
            <person name="Xu J."/>
            <person name="Yu X."/>
        </authorList>
    </citation>
    <scope>NUCLEOTIDE SEQUENCE [LARGE SCALE GENOMIC DNA]</scope>
    <source>
        <strain evidence="3">Henan</strain>
    </source>
</reference>
<dbReference type="InterPro" id="IPR002048">
    <property type="entry name" value="EF_hand_dom"/>
</dbReference>
<dbReference type="SUPFAM" id="SSF47473">
    <property type="entry name" value="EF-hand"/>
    <property type="match status" value="1"/>
</dbReference>
<dbReference type="PROSITE" id="PS00018">
    <property type="entry name" value="EF_HAND_1"/>
    <property type="match status" value="1"/>
</dbReference>
<dbReference type="Proteomes" id="UP000008909">
    <property type="component" value="Unassembled WGS sequence"/>
</dbReference>
<evidence type="ECO:0000313" key="3">
    <source>
        <dbReference type="EMBL" id="GAA57850.1"/>
    </source>
</evidence>
<name>G7YY21_CLOSI</name>
<dbReference type="InterPro" id="IPR018247">
    <property type="entry name" value="EF_Hand_1_Ca_BS"/>
</dbReference>
<feature type="non-terminal residue" evidence="3">
    <location>
        <position position="1"/>
    </location>
</feature>
<dbReference type="PRINTS" id="PR00450">
    <property type="entry name" value="RECOVERIN"/>
</dbReference>
<dbReference type="Gene3D" id="1.10.238.10">
    <property type="entry name" value="EF-hand"/>
    <property type="match status" value="1"/>
</dbReference>
<keyword evidence="4" id="KW-1185">Reference proteome</keyword>
<feature type="domain" description="EF-hand" evidence="2">
    <location>
        <begin position="15"/>
        <end position="50"/>
    </location>
</feature>
<sequence length="63" mass="7208">AIHLMVGEVDTRENNPGERTRAIFQKMDANSDKLLTKEEFIKGCLSDEHLYRLLAQSDDKKST</sequence>
<evidence type="ECO:0000256" key="1">
    <source>
        <dbReference type="ARBA" id="ARBA00022837"/>
    </source>
</evidence>
<reference key="2">
    <citation type="submission" date="2011-10" db="EMBL/GenBank/DDBJ databases">
        <title>The genome and transcriptome sequence of Clonorchis sinensis provide insights into the carcinogenic liver fluke.</title>
        <authorList>
            <person name="Wang X."/>
            <person name="Huang Y."/>
            <person name="Chen W."/>
            <person name="Liu H."/>
            <person name="Guo L."/>
            <person name="Chen Y."/>
            <person name="Luo F."/>
            <person name="Zhou W."/>
            <person name="Sun J."/>
            <person name="Mao Q."/>
            <person name="Liang P."/>
            <person name="Zhou C."/>
            <person name="Tian Y."/>
            <person name="Men J."/>
            <person name="Lv X."/>
            <person name="Huang L."/>
            <person name="Zhou J."/>
            <person name="Hu Y."/>
            <person name="Li R."/>
            <person name="Zhang F."/>
            <person name="Lei H."/>
            <person name="Li X."/>
            <person name="Hu X."/>
            <person name="Liang C."/>
            <person name="Xu J."/>
            <person name="Wu Z."/>
            <person name="Yu X."/>
        </authorList>
    </citation>
    <scope>NUCLEOTIDE SEQUENCE</scope>
    <source>
        <strain>Henan</strain>
    </source>
</reference>
<evidence type="ECO:0000313" key="4">
    <source>
        <dbReference type="Proteomes" id="UP000008909"/>
    </source>
</evidence>
<protein>
    <submittedName>
        <fullName evidence="3">Neuronal calcium sensor 2</fullName>
    </submittedName>
</protein>
<dbReference type="GO" id="GO:0005509">
    <property type="term" value="F:calcium ion binding"/>
    <property type="evidence" value="ECO:0007669"/>
    <property type="project" value="InterPro"/>
</dbReference>